<feature type="domain" description="Aminotransferase class I/classII large" evidence="6">
    <location>
        <begin position="65"/>
        <end position="381"/>
    </location>
</feature>
<evidence type="ECO:0000256" key="2">
    <source>
        <dbReference type="ARBA" id="ARBA00012224"/>
    </source>
</evidence>
<evidence type="ECO:0000256" key="4">
    <source>
        <dbReference type="ARBA" id="ARBA00023239"/>
    </source>
</evidence>
<accession>A0A4Q9BBR0</accession>
<dbReference type="EMBL" id="SEWY01000003">
    <property type="protein sequence ID" value="TBH73266.1"/>
    <property type="molecule type" value="Genomic_DNA"/>
</dbReference>
<dbReference type="GO" id="GO:0008483">
    <property type="term" value="F:transaminase activity"/>
    <property type="evidence" value="ECO:0007669"/>
    <property type="project" value="UniProtKB-KW"/>
</dbReference>
<dbReference type="Gene3D" id="3.40.640.10">
    <property type="entry name" value="Type I PLP-dependent aspartate aminotransferase-like (Major domain)"/>
    <property type="match status" value="1"/>
</dbReference>
<comment type="cofactor">
    <cofactor evidence="1">
        <name>pyridoxal 5'-phosphate</name>
        <dbReference type="ChEBI" id="CHEBI:597326"/>
    </cofactor>
</comment>
<dbReference type="InterPro" id="IPR015422">
    <property type="entry name" value="PyrdxlP-dep_Trfase_small"/>
</dbReference>
<dbReference type="InterPro" id="IPR051798">
    <property type="entry name" value="Class-II_PLP-Dep_Aminotrans"/>
</dbReference>
<comment type="caution">
    <text evidence="7">The sequence shown here is derived from an EMBL/GenBank/DDBJ whole genome shotgun (WGS) entry which is preliminary data.</text>
</comment>
<dbReference type="GO" id="GO:0030170">
    <property type="term" value="F:pyridoxal phosphate binding"/>
    <property type="evidence" value="ECO:0007669"/>
    <property type="project" value="InterPro"/>
</dbReference>
<dbReference type="SUPFAM" id="SSF53383">
    <property type="entry name" value="PLP-dependent transferases"/>
    <property type="match status" value="1"/>
</dbReference>
<keyword evidence="7" id="KW-0808">Transferase</keyword>
<dbReference type="EC" id="4.4.1.13" evidence="2"/>
<dbReference type="CDD" id="cd00609">
    <property type="entry name" value="AAT_like"/>
    <property type="match status" value="1"/>
</dbReference>
<dbReference type="InterPro" id="IPR004839">
    <property type="entry name" value="Aminotransferase_I/II_large"/>
</dbReference>
<comment type="similarity">
    <text evidence="5">Belongs to the class-II pyridoxal-phosphate-dependent aminotransferase family. MalY/PatB cystathionine beta-lyase subfamily.</text>
</comment>
<dbReference type="AlphaFoldDB" id="A0A4Q9BBR0"/>
<keyword evidence="7" id="KW-0032">Aminotransferase</keyword>
<evidence type="ECO:0000256" key="1">
    <source>
        <dbReference type="ARBA" id="ARBA00001933"/>
    </source>
</evidence>
<evidence type="ECO:0000256" key="3">
    <source>
        <dbReference type="ARBA" id="ARBA00022898"/>
    </source>
</evidence>
<dbReference type="InterPro" id="IPR015424">
    <property type="entry name" value="PyrdxlP-dep_Trfase"/>
</dbReference>
<dbReference type="RefSeq" id="WP_130923380.1">
    <property type="nucleotide sequence ID" value="NZ_JAANON010000001.1"/>
</dbReference>
<organism evidence="7 8">
    <name type="scientific">Aquirufa antheringensis</name>
    <dbReference type="NCBI Taxonomy" id="2516559"/>
    <lineage>
        <taxon>Bacteria</taxon>
        <taxon>Pseudomonadati</taxon>
        <taxon>Bacteroidota</taxon>
        <taxon>Cytophagia</taxon>
        <taxon>Cytophagales</taxon>
        <taxon>Flectobacillaceae</taxon>
        <taxon>Aquirufa</taxon>
    </lineage>
</organism>
<protein>
    <recommendedName>
        <fullName evidence="2">cysteine-S-conjugate beta-lyase</fullName>
        <ecNumber evidence="2">4.4.1.13</ecNumber>
    </recommendedName>
</protein>
<dbReference type="Proteomes" id="UP000293583">
    <property type="component" value="Unassembled WGS sequence"/>
</dbReference>
<keyword evidence="4" id="KW-0456">Lyase</keyword>
<gene>
    <name evidence="7" type="ORF">EWU20_07800</name>
</gene>
<dbReference type="Pfam" id="PF00155">
    <property type="entry name" value="Aminotran_1_2"/>
    <property type="match status" value="1"/>
</dbReference>
<dbReference type="GO" id="GO:0047804">
    <property type="term" value="F:cysteine-S-conjugate beta-lyase activity"/>
    <property type="evidence" value="ECO:0007669"/>
    <property type="project" value="UniProtKB-EC"/>
</dbReference>
<evidence type="ECO:0000313" key="8">
    <source>
        <dbReference type="Proteomes" id="UP000293583"/>
    </source>
</evidence>
<keyword evidence="3" id="KW-0663">Pyridoxal phosphate</keyword>
<dbReference type="InterPro" id="IPR015421">
    <property type="entry name" value="PyrdxlP-dep_Trfase_major"/>
</dbReference>
<sequence length="388" mass="43683">MSLDRNMPIKQYNFDQIIDRRQTHSFKWDNVAYPAHLDILPMPVADMDFPVADEILEALDRITAHGILGYSIVPESLKIAAQHKIELDYAWTTSLDSQVWIPGIVPGITAACAALTNEKEGIITAVPVYHPFHLVAGWVNCPLITFEMVKEGDRWTYDFEDFERGLQKGPKVFLLCNPHNPGGTVFNETEILRMVELCAKYNVTIVSDEIHADLRLYPQSEHISIGRFEKQPIISFFATSKAFNTAGLGGAVAVIPDAALRDKFTKASAGFFSMLSRHSIEVMLATYAHGKEWLAQLLPYLRANHDLLLDFVRSTPGLAMQPLEGTYLAWIEYDEAVLGDFQKKSWEAGVHVLRGEQFKGRNFIRLNFACPRAVLEKAIERMKSITNG</sequence>
<dbReference type="OrthoDB" id="9802872at2"/>
<evidence type="ECO:0000259" key="6">
    <source>
        <dbReference type="Pfam" id="PF00155"/>
    </source>
</evidence>
<dbReference type="PANTHER" id="PTHR43525:SF1">
    <property type="entry name" value="PROTEIN MALY"/>
    <property type="match status" value="1"/>
</dbReference>
<keyword evidence="8" id="KW-1185">Reference proteome</keyword>
<reference evidence="7 8" key="1">
    <citation type="submission" date="2019-02" db="EMBL/GenBank/DDBJ databases">
        <title>Genome of a new Bacteroidetes strain.</title>
        <authorList>
            <person name="Pitt A."/>
        </authorList>
    </citation>
    <scope>NUCLEOTIDE SEQUENCE [LARGE SCALE GENOMIC DNA]</scope>
    <source>
        <strain evidence="7 8">103A-SOEBACH</strain>
    </source>
</reference>
<dbReference type="PANTHER" id="PTHR43525">
    <property type="entry name" value="PROTEIN MALY"/>
    <property type="match status" value="1"/>
</dbReference>
<evidence type="ECO:0000313" key="7">
    <source>
        <dbReference type="EMBL" id="TBH73266.1"/>
    </source>
</evidence>
<evidence type="ECO:0000256" key="5">
    <source>
        <dbReference type="ARBA" id="ARBA00037974"/>
    </source>
</evidence>
<proteinExistence type="inferred from homology"/>
<dbReference type="Gene3D" id="3.90.1150.10">
    <property type="entry name" value="Aspartate Aminotransferase, domain 1"/>
    <property type="match status" value="1"/>
</dbReference>
<name>A0A4Q9BBR0_9BACT</name>